<feature type="region of interest" description="Disordered" evidence="1">
    <location>
        <begin position="296"/>
        <end position="317"/>
    </location>
</feature>
<proteinExistence type="predicted"/>
<evidence type="ECO:0000256" key="1">
    <source>
        <dbReference type="SAM" id="MobiDB-lite"/>
    </source>
</evidence>
<evidence type="ECO:0000313" key="2">
    <source>
        <dbReference type="EMBL" id="CAE8586301.1"/>
    </source>
</evidence>
<gene>
    <name evidence="2" type="ORF">PGLA1383_LOCUS5181</name>
    <name evidence="3" type="ORF">PGLA2088_LOCUS22572</name>
</gene>
<feature type="compositionally biased region" description="Basic and acidic residues" evidence="1">
    <location>
        <begin position="235"/>
        <end position="250"/>
    </location>
</feature>
<feature type="compositionally biased region" description="Low complexity" evidence="1">
    <location>
        <begin position="58"/>
        <end position="94"/>
    </location>
</feature>
<accession>A0A813DC93</accession>
<feature type="region of interest" description="Disordered" evidence="1">
    <location>
        <begin position="45"/>
        <end position="138"/>
    </location>
</feature>
<keyword evidence="4" id="KW-1185">Reference proteome</keyword>
<dbReference type="Proteomes" id="UP000626109">
    <property type="component" value="Unassembled WGS sequence"/>
</dbReference>
<organism evidence="2 4">
    <name type="scientific">Polarella glacialis</name>
    <name type="common">Dinoflagellate</name>
    <dbReference type="NCBI Taxonomy" id="89957"/>
    <lineage>
        <taxon>Eukaryota</taxon>
        <taxon>Sar</taxon>
        <taxon>Alveolata</taxon>
        <taxon>Dinophyceae</taxon>
        <taxon>Suessiales</taxon>
        <taxon>Suessiaceae</taxon>
        <taxon>Polarella</taxon>
    </lineage>
</organism>
<dbReference type="AlphaFoldDB" id="A0A813DC93"/>
<sequence length="317" mass="34111">MSGPKLSTTTSSSNHSSNKNNKNNNNKMEPLLFTVVVAATVPAARPDVSDAGLCVPKWTSTTLTTSPSSPSSSSTLSAWSSSSSSPSSSCCLSPRQLGPVVPDLASEQHMGDAVGNARSDPKMEDGPSLPGSPELSDPVAWSLKTSHFVAVSDIRSRDVASTDQVAGRQTGHAAVAQQPRQQPQPQQQQQRPQQQEEQCQQFPQKVGNHARPSSAAALCWKDLAKTPLPPVTRASSKEARRRNTDPHSDARQPPAYYELHSIAEQEEEGRFRKLLRRVRRGAPRIMRGTRCSVELNAVPPGSSQKLPAARSSRVATL</sequence>
<evidence type="ECO:0000313" key="4">
    <source>
        <dbReference type="Proteomes" id="UP000654075"/>
    </source>
</evidence>
<comment type="caution">
    <text evidence="2">The sequence shown here is derived from an EMBL/GenBank/DDBJ whole genome shotgun (WGS) entry which is preliminary data.</text>
</comment>
<name>A0A813DC93_POLGL</name>
<dbReference type="EMBL" id="CAJNNV010002006">
    <property type="protein sequence ID" value="CAE8586301.1"/>
    <property type="molecule type" value="Genomic_DNA"/>
</dbReference>
<protein>
    <submittedName>
        <fullName evidence="2">Uncharacterized protein</fullName>
    </submittedName>
</protein>
<feature type="region of interest" description="Disordered" evidence="1">
    <location>
        <begin position="160"/>
        <end position="213"/>
    </location>
</feature>
<feature type="region of interest" description="Disordered" evidence="1">
    <location>
        <begin position="227"/>
        <end position="255"/>
    </location>
</feature>
<dbReference type="EMBL" id="CAJNNW010025984">
    <property type="protein sequence ID" value="CAE8681712.1"/>
    <property type="molecule type" value="Genomic_DNA"/>
</dbReference>
<feature type="region of interest" description="Disordered" evidence="1">
    <location>
        <begin position="1"/>
        <end position="28"/>
    </location>
</feature>
<evidence type="ECO:0000313" key="3">
    <source>
        <dbReference type="EMBL" id="CAE8681712.1"/>
    </source>
</evidence>
<feature type="compositionally biased region" description="Low complexity" evidence="1">
    <location>
        <begin position="7"/>
        <end position="27"/>
    </location>
</feature>
<feature type="compositionally biased region" description="Low complexity" evidence="1">
    <location>
        <begin position="177"/>
        <end position="204"/>
    </location>
</feature>
<dbReference type="Proteomes" id="UP000654075">
    <property type="component" value="Unassembled WGS sequence"/>
</dbReference>
<reference evidence="2" key="1">
    <citation type="submission" date="2021-02" db="EMBL/GenBank/DDBJ databases">
        <authorList>
            <person name="Dougan E. K."/>
            <person name="Rhodes N."/>
            <person name="Thang M."/>
            <person name="Chan C."/>
        </authorList>
    </citation>
    <scope>NUCLEOTIDE SEQUENCE</scope>
</reference>